<accession>A0A8H4UH16</accession>
<evidence type="ECO:0000256" key="3">
    <source>
        <dbReference type="ARBA" id="ARBA00023002"/>
    </source>
</evidence>
<evidence type="ECO:0000256" key="2">
    <source>
        <dbReference type="ARBA" id="ARBA00022857"/>
    </source>
</evidence>
<evidence type="ECO:0000313" key="6">
    <source>
        <dbReference type="Proteomes" id="UP000635477"/>
    </source>
</evidence>
<feature type="domain" description="NmrA-like" evidence="4">
    <location>
        <begin position="6"/>
        <end position="255"/>
    </location>
</feature>
<dbReference type="Proteomes" id="UP000635477">
    <property type="component" value="Unassembled WGS sequence"/>
</dbReference>
<reference evidence="5" key="1">
    <citation type="journal article" date="2020" name="BMC Genomics">
        <title>Correction to: Identification and distribution of gene clusters required for synthesis of sphingolipid metabolism inhibitors in diverse species of the filamentous fungus Fusarium.</title>
        <authorList>
            <person name="Kim H.S."/>
            <person name="Lohmar J.M."/>
            <person name="Busman M."/>
            <person name="Brown D.W."/>
            <person name="Naumann T.A."/>
            <person name="Divon H.H."/>
            <person name="Lysoe E."/>
            <person name="Uhlig S."/>
            <person name="Proctor R.H."/>
        </authorList>
    </citation>
    <scope>NUCLEOTIDE SEQUENCE</scope>
    <source>
        <strain evidence="5">NRRL 22465</strain>
    </source>
</reference>
<gene>
    <name evidence="5" type="ORF">FZEAL_7082</name>
</gene>
<dbReference type="Pfam" id="PF05368">
    <property type="entry name" value="NmrA"/>
    <property type="match status" value="1"/>
</dbReference>
<sequence length="308" mass="34255">MSPPIVFVSGATGCQGGAVARYLRSKDIQVHALARDLTSKNAHALQSIGVNLTPGDYDNKEALRAAMEGCTAIFLVLMPDFTDLTAEKRWTNNIYEAGKTAGVKHAVFSSGFGAGRPDDLDELVPGSFVDTIMRSKHAVEGETRNAGFQYWTILRPGNFMANYLDPLVKMYPGLVEQGVWMTALTRTTILPMVDKATIGRFGGEALLNPERFHEQEITYADEWLGLDSIMEKLSKATGRALKANYLSDEEVDAQKGDNPFIAGQLAMREMSRFATLDEVKEWRIPLSTFQEFLEREKNAVHETYNKFD</sequence>
<dbReference type="Gene3D" id="3.40.50.720">
    <property type="entry name" value="NAD(P)-binding Rossmann-like Domain"/>
    <property type="match status" value="1"/>
</dbReference>
<dbReference type="GO" id="GO:0016491">
    <property type="term" value="F:oxidoreductase activity"/>
    <property type="evidence" value="ECO:0007669"/>
    <property type="project" value="UniProtKB-KW"/>
</dbReference>
<keyword evidence="6" id="KW-1185">Reference proteome</keyword>
<dbReference type="OrthoDB" id="419598at2759"/>
<organism evidence="5 6">
    <name type="scientific">Fusarium zealandicum</name>
    <dbReference type="NCBI Taxonomy" id="1053134"/>
    <lineage>
        <taxon>Eukaryota</taxon>
        <taxon>Fungi</taxon>
        <taxon>Dikarya</taxon>
        <taxon>Ascomycota</taxon>
        <taxon>Pezizomycotina</taxon>
        <taxon>Sordariomycetes</taxon>
        <taxon>Hypocreomycetidae</taxon>
        <taxon>Hypocreales</taxon>
        <taxon>Nectriaceae</taxon>
        <taxon>Fusarium</taxon>
        <taxon>Fusarium staphyleae species complex</taxon>
    </lineage>
</organism>
<evidence type="ECO:0000256" key="1">
    <source>
        <dbReference type="ARBA" id="ARBA00006328"/>
    </source>
</evidence>
<dbReference type="InterPro" id="IPR051164">
    <property type="entry name" value="NmrA-like_oxidored"/>
</dbReference>
<evidence type="ECO:0000259" key="4">
    <source>
        <dbReference type="Pfam" id="PF05368"/>
    </source>
</evidence>
<dbReference type="SUPFAM" id="SSF51735">
    <property type="entry name" value="NAD(P)-binding Rossmann-fold domains"/>
    <property type="match status" value="1"/>
</dbReference>
<evidence type="ECO:0000313" key="5">
    <source>
        <dbReference type="EMBL" id="KAF4976219.1"/>
    </source>
</evidence>
<proteinExistence type="inferred from homology"/>
<comment type="caution">
    <text evidence="5">The sequence shown here is derived from an EMBL/GenBank/DDBJ whole genome shotgun (WGS) entry which is preliminary data.</text>
</comment>
<protein>
    <recommendedName>
        <fullName evidence="4">NmrA-like domain-containing protein</fullName>
    </recommendedName>
</protein>
<reference evidence="5" key="2">
    <citation type="submission" date="2020-05" db="EMBL/GenBank/DDBJ databases">
        <authorList>
            <person name="Kim H.-S."/>
            <person name="Proctor R.H."/>
            <person name="Brown D.W."/>
        </authorList>
    </citation>
    <scope>NUCLEOTIDE SEQUENCE</scope>
    <source>
        <strain evidence="5">NRRL 22465</strain>
    </source>
</reference>
<dbReference type="InterPro" id="IPR008030">
    <property type="entry name" value="NmrA-like"/>
</dbReference>
<dbReference type="GO" id="GO:0005634">
    <property type="term" value="C:nucleus"/>
    <property type="evidence" value="ECO:0007669"/>
    <property type="project" value="TreeGrafter"/>
</dbReference>
<dbReference type="EMBL" id="JABEYC010000560">
    <property type="protein sequence ID" value="KAF4976219.1"/>
    <property type="molecule type" value="Genomic_DNA"/>
</dbReference>
<keyword evidence="3" id="KW-0560">Oxidoreductase</keyword>
<dbReference type="InterPro" id="IPR036291">
    <property type="entry name" value="NAD(P)-bd_dom_sf"/>
</dbReference>
<dbReference type="AlphaFoldDB" id="A0A8H4UH16"/>
<keyword evidence="2" id="KW-0521">NADP</keyword>
<comment type="similarity">
    <text evidence="1">Belongs to the NmrA-type oxidoreductase family.</text>
</comment>
<dbReference type="PANTHER" id="PTHR42748:SF30">
    <property type="entry name" value="NMRA-LIKE DOMAIN-CONTAINING PROTEIN"/>
    <property type="match status" value="1"/>
</dbReference>
<dbReference type="PANTHER" id="PTHR42748">
    <property type="entry name" value="NITROGEN METABOLITE REPRESSION PROTEIN NMRA FAMILY MEMBER"/>
    <property type="match status" value="1"/>
</dbReference>
<name>A0A8H4UH16_9HYPO</name>